<keyword evidence="1" id="KW-0732">Signal</keyword>
<comment type="caution">
    <text evidence="3">The sequence shown here is derived from an EMBL/GenBank/DDBJ whole genome shotgun (WGS) entry which is preliminary data.</text>
</comment>
<reference evidence="3 4" key="1">
    <citation type="submission" date="2019-03" db="EMBL/GenBank/DDBJ databases">
        <title>Genomic Encyclopedia of Type Strains, Phase IV (KMG-IV): sequencing the most valuable type-strain genomes for metagenomic binning, comparative biology and taxonomic classification.</title>
        <authorList>
            <person name="Goeker M."/>
        </authorList>
    </citation>
    <scope>NUCLEOTIDE SEQUENCE [LARGE SCALE GENOMIC DNA]</scope>
    <source>
        <strain evidence="3 4">DSM 9035</strain>
    </source>
</reference>
<keyword evidence="4" id="KW-1185">Reference proteome</keyword>
<dbReference type="Proteomes" id="UP000294664">
    <property type="component" value="Unassembled WGS sequence"/>
</dbReference>
<dbReference type="EMBL" id="SMAI01000018">
    <property type="protein sequence ID" value="TCT01601.1"/>
    <property type="molecule type" value="Genomic_DNA"/>
</dbReference>
<evidence type="ECO:0000313" key="4">
    <source>
        <dbReference type="Proteomes" id="UP000294664"/>
    </source>
</evidence>
<dbReference type="Gene3D" id="2.30.30.40">
    <property type="entry name" value="SH3 Domains"/>
    <property type="match status" value="1"/>
</dbReference>
<dbReference type="Pfam" id="PF08239">
    <property type="entry name" value="SH3_3"/>
    <property type="match status" value="1"/>
</dbReference>
<proteinExistence type="predicted"/>
<accession>A0A4R3LNA0</accession>
<evidence type="ECO:0000256" key="1">
    <source>
        <dbReference type="SAM" id="SignalP"/>
    </source>
</evidence>
<name>A0A4R3LNA0_9HYPH</name>
<feature type="signal peptide" evidence="1">
    <location>
        <begin position="1"/>
        <end position="23"/>
    </location>
</feature>
<sequence length="145" mass="14712">MQRSGRVLVCLAALLSGATPAAATSATVLRQLNVRTGPGTNFPVISQLPAGATIEAMACSPSWCTIAWNGPAFVAASYLGFDGPPPYVDGPLLFSAPPPVMIAPPGPPVMVAPPPPVYYGPPPRFYGVPPGPGPGLYGGVGVWGF</sequence>
<dbReference type="AlphaFoldDB" id="A0A4R3LNA0"/>
<gene>
    <name evidence="3" type="ORF">EDC64_118101</name>
</gene>
<dbReference type="RefSeq" id="WP_132035352.1">
    <property type="nucleotide sequence ID" value="NZ_SMAI01000018.1"/>
</dbReference>
<dbReference type="InterPro" id="IPR003646">
    <property type="entry name" value="SH3-like_bac-type"/>
</dbReference>
<feature type="chain" id="PRO_5020731448" evidence="1">
    <location>
        <begin position="24"/>
        <end position="145"/>
    </location>
</feature>
<feature type="domain" description="SH3b" evidence="2">
    <location>
        <begin position="32"/>
        <end position="79"/>
    </location>
</feature>
<evidence type="ECO:0000313" key="3">
    <source>
        <dbReference type="EMBL" id="TCT01601.1"/>
    </source>
</evidence>
<protein>
    <submittedName>
        <fullName evidence="3">SH3 domain-containing protein</fullName>
    </submittedName>
</protein>
<evidence type="ECO:0000259" key="2">
    <source>
        <dbReference type="Pfam" id="PF08239"/>
    </source>
</evidence>
<dbReference type="OrthoDB" id="8457065at2"/>
<organism evidence="3 4">
    <name type="scientific">Aquabacter spiritensis</name>
    <dbReference type="NCBI Taxonomy" id="933073"/>
    <lineage>
        <taxon>Bacteria</taxon>
        <taxon>Pseudomonadati</taxon>
        <taxon>Pseudomonadota</taxon>
        <taxon>Alphaproteobacteria</taxon>
        <taxon>Hyphomicrobiales</taxon>
        <taxon>Xanthobacteraceae</taxon>
        <taxon>Aquabacter</taxon>
    </lineage>
</organism>